<dbReference type="Proteomes" id="UP001152888">
    <property type="component" value="Unassembled WGS sequence"/>
</dbReference>
<evidence type="ECO:0000313" key="1">
    <source>
        <dbReference type="EMBL" id="CAH1970206.1"/>
    </source>
</evidence>
<comment type="caution">
    <text evidence="1">The sequence shown here is derived from an EMBL/GenBank/DDBJ whole genome shotgun (WGS) entry which is preliminary data.</text>
</comment>
<organism evidence="1 2">
    <name type="scientific">Acanthoscelides obtectus</name>
    <name type="common">Bean weevil</name>
    <name type="synonym">Bruchus obtectus</name>
    <dbReference type="NCBI Taxonomy" id="200917"/>
    <lineage>
        <taxon>Eukaryota</taxon>
        <taxon>Metazoa</taxon>
        <taxon>Ecdysozoa</taxon>
        <taxon>Arthropoda</taxon>
        <taxon>Hexapoda</taxon>
        <taxon>Insecta</taxon>
        <taxon>Pterygota</taxon>
        <taxon>Neoptera</taxon>
        <taxon>Endopterygota</taxon>
        <taxon>Coleoptera</taxon>
        <taxon>Polyphaga</taxon>
        <taxon>Cucujiformia</taxon>
        <taxon>Chrysomeloidea</taxon>
        <taxon>Chrysomelidae</taxon>
        <taxon>Bruchinae</taxon>
        <taxon>Bruchini</taxon>
        <taxon>Acanthoscelides</taxon>
    </lineage>
</organism>
<evidence type="ECO:0000313" key="2">
    <source>
        <dbReference type="Proteomes" id="UP001152888"/>
    </source>
</evidence>
<sequence length="139" mass="16616">MDFLSDFNEEMAANDNYKINYGTRVQRTGKIFSFTFWRTQIENEVFWSVQGNKCDGSAWIVTKYFGPPEEAKRYQQEIIIHHPTEKKIKMMYTGSLTKGMNCINISKEIVHHFKDESNSLFFEYRIVKLKRRPYPQRNL</sequence>
<accession>A0A9P0K9K7</accession>
<keyword evidence="2" id="KW-1185">Reference proteome</keyword>
<proteinExistence type="predicted"/>
<protein>
    <submittedName>
        <fullName evidence="1">Uncharacterized protein</fullName>
    </submittedName>
</protein>
<name>A0A9P0K9K7_ACAOB</name>
<dbReference type="EMBL" id="CAKOFQ010006772">
    <property type="protein sequence ID" value="CAH1970206.1"/>
    <property type="molecule type" value="Genomic_DNA"/>
</dbReference>
<dbReference type="AlphaFoldDB" id="A0A9P0K9K7"/>
<gene>
    <name evidence="1" type="ORF">ACAOBT_LOCUS8814</name>
</gene>
<reference evidence="1" key="1">
    <citation type="submission" date="2022-03" db="EMBL/GenBank/DDBJ databases">
        <authorList>
            <person name="Sayadi A."/>
        </authorList>
    </citation>
    <scope>NUCLEOTIDE SEQUENCE</scope>
</reference>
<dbReference type="OrthoDB" id="6728938at2759"/>